<sequence>MEQDIMRPPLVSLATHAICLDFDGTLVDIAATPDGIEVPETLAPLLNHLLAETDGATALISGRDVAALRRHLPEYKGPIIGSHGGERSDAPGRIDTSGLPDARAVIAEVHALAAGLRVEEKPHGAVLHYRAEPDRADEAETTARAIAARFPGFTLQRAKMAWEIHPEGISKDRALATLFESPPFQGRLPLFAGDDTTDEPALAHVAQKGGIAIRIGGGDSAAPYHLETPSDMLSWLASLS</sequence>
<comment type="pathway">
    <text evidence="1 4">Glycan biosynthesis; trehalose biosynthesis.</text>
</comment>
<dbReference type="EMBL" id="CP046620">
    <property type="protein sequence ID" value="QHQ34139.1"/>
    <property type="molecule type" value="Genomic_DNA"/>
</dbReference>
<dbReference type="InterPro" id="IPR006379">
    <property type="entry name" value="HAD-SF_hydro_IIB"/>
</dbReference>
<dbReference type="Pfam" id="PF02358">
    <property type="entry name" value="Trehalose_PPase"/>
    <property type="match status" value="1"/>
</dbReference>
<dbReference type="GO" id="GO:0005992">
    <property type="term" value="P:trehalose biosynthetic process"/>
    <property type="evidence" value="ECO:0007669"/>
    <property type="project" value="UniProtKB-UniPathway"/>
</dbReference>
<comment type="catalytic activity">
    <reaction evidence="4">
        <text>alpha,alpha-trehalose 6-phosphate + H2O = alpha,alpha-trehalose + phosphate</text>
        <dbReference type="Rhea" id="RHEA:23420"/>
        <dbReference type="ChEBI" id="CHEBI:15377"/>
        <dbReference type="ChEBI" id="CHEBI:16551"/>
        <dbReference type="ChEBI" id="CHEBI:43474"/>
        <dbReference type="ChEBI" id="CHEBI:58429"/>
        <dbReference type="EC" id="3.1.3.12"/>
    </reaction>
</comment>
<organism evidence="5 6">
    <name type="scientific">Algicella marina</name>
    <dbReference type="NCBI Taxonomy" id="2683284"/>
    <lineage>
        <taxon>Bacteria</taxon>
        <taxon>Pseudomonadati</taxon>
        <taxon>Pseudomonadota</taxon>
        <taxon>Alphaproteobacteria</taxon>
        <taxon>Rhodobacterales</taxon>
        <taxon>Paracoccaceae</taxon>
        <taxon>Algicella</taxon>
    </lineage>
</organism>
<evidence type="ECO:0000313" key="5">
    <source>
        <dbReference type="EMBL" id="QHQ34139.1"/>
    </source>
</evidence>
<proteinExistence type="inferred from homology"/>
<dbReference type="Proteomes" id="UP000464495">
    <property type="component" value="Chromosome"/>
</dbReference>
<dbReference type="InterPro" id="IPR003337">
    <property type="entry name" value="Trehalose_PPase"/>
</dbReference>
<evidence type="ECO:0000256" key="1">
    <source>
        <dbReference type="ARBA" id="ARBA00005199"/>
    </source>
</evidence>
<dbReference type="PANTHER" id="PTHR43768:SF3">
    <property type="entry name" value="TREHALOSE 6-PHOSPHATE PHOSPHATASE"/>
    <property type="match status" value="1"/>
</dbReference>
<evidence type="ECO:0000313" key="6">
    <source>
        <dbReference type="Proteomes" id="UP000464495"/>
    </source>
</evidence>
<evidence type="ECO:0000256" key="2">
    <source>
        <dbReference type="ARBA" id="ARBA00008770"/>
    </source>
</evidence>
<dbReference type="GO" id="GO:0046872">
    <property type="term" value="F:metal ion binding"/>
    <property type="evidence" value="ECO:0007669"/>
    <property type="project" value="UniProtKB-KW"/>
</dbReference>
<dbReference type="SUPFAM" id="SSF56784">
    <property type="entry name" value="HAD-like"/>
    <property type="match status" value="1"/>
</dbReference>
<dbReference type="GO" id="GO:0004805">
    <property type="term" value="F:trehalose-phosphatase activity"/>
    <property type="evidence" value="ECO:0007669"/>
    <property type="project" value="UniProtKB-EC"/>
</dbReference>
<comment type="cofactor">
    <cofactor evidence="4">
        <name>Mg(2+)</name>
        <dbReference type="ChEBI" id="CHEBI:18420"/>
    </cofactor>
</comment>
<dbReference type="Gene3D" id="3.30.70.1020">
    <property type="entry name" value="Trehalose-6-phosphate phosphatase related protein, domain 2"/>
    <property type="match status" value="1"/>
</dbReference>
<dbReference type="UniPathway" id="UPA00299"/>
<dbReference type="KEGG" id="amaq:GO499_02525"/>
<dbReference type="InterPro" id="IPR023214">
    <property type="entry name" value="HAD_sf"/>
</dbReference>
<dbReference type="AlphaFoldDB" id="A0A6P1SYQ2"/>
<accession>A0A6P1SYQ2</accession>
<comment type="function">
    <text evidence="4">Removes the phosphate from trehalose 6-phosphate to produce free trehalose.</text>
</comment>
<gene>
    <name evidence="5" type="primary">otsB</name>
    <name evidence="5" type="ORF">GO499_02525</name>
</gene>
<dbReference type="PANTHER" id="PTHR43768">
    <property type="entry name" value="TREHALOSE 6-PHOSPHATE PHOSPHATASE"/>
    <property type="match status" value="1"/>
</dbReference>
<keyword evidence="4" id="KW-0479">Metal-binding</keyword>
<keyword evidence="6" id="KW-1185">Reference proteome</keyword>
<comment type="similarity">
    <text evidence="2 4">Belongs to the trehalose phosphatase family.</text>
</comment>
<dbReference type="NCBIfam" id="TIGR01484">
    <property type="entry name" value="HAD-SF-IIB"/>
    <property type="match status" value="1"/>
</dbReference>
<dbReference type="EC" id="3.1.3.12" evidence="4"/>
<name>A0A6P1SYQ2_9RHOB</name>
<dbReference type="NCBIfam" id="TIGR00685">
    <property type="entry name" value="T6PP"/>
    <property type="match status" value="1"/>
</dbReference>
<dbReference type="InterPro" id="IPR036412">
    <property type="entry name" value="HAD-like_sf"/>
</dbReference>
<protein>
    <recommendedName>
        <fullName evidence="4">Trehalose 6-phosphate phosphatase</fullName>
        <ecNumber evidence="4">3.1.3.12</ecNumber>
    </recommendedName>
</protein>
<dbReference type="InterPro" id="IPR044651">
    <property type="entry name" value="OTSB-like"/>
</dbReference>
<keyword evidence="4" id="KW-0460">Magnesium</keyword>
<reference evidence="5 6" key="1">
    <citation type="submission" date="2019-12" db="EMBL/GenBank/DDBJ databases">
        <title>Complete genome sequence of Algicella marina strain 9Alg 56(T) isolated from the red alga Tichocarpus crinitus.</title>
        <authorList>
            <person name="Kim S.-G."/>
            <person name="Nedashkovskaya O.I."/>
        </authorList>
    </citation>
    <scope>NUCLEOTIDE SEQUENCE [LARGE SCALE GENOMIC DNA]</scope>
    <source>
        <strain evidence="5 6">9Alg 56</strain>
    </source>
</reference>
<keyword evidence="3 4" id="KW-0378">Hydrolase</keyword>
<evidence type="ECO:0000256" key="3">
    <source>
        <dbReference type="ARBA" id="ARBA00022801"/>
    </source>
</evidence>
<evidence type="ECO:0000256" key="4">
    <source>
        <dbReference type="RuleBase" id="RU361117"/>
    </source>
</evidence>
<dbReference type="Gene3D" id="3.40.50.1000">
    <property type="entry name" value="HAD superfamily/HAD-like"/>
    <property type="match status" value="1"/>
</dbReference>